<dbReference type="EnsemblFungi" id="EJT78428">
    <property type="protein sequence ID" value="EJT78428"/>
    <property type="gene ID" value="GGTG_03529"/>
</dbReference>
<reference evidence="2" key="2">
    <citation type="submission" date="2010-07" db="EMBL/GenBank/DDBJ databases">
        <authorList>
            <consortium name="The Broad Institute Genome Sequencing Platform"/>
            <consortium name="Broad Institute Genome Sequencing Center for Infectious Disease"/>
            <person name="Ma L.-J."/>
            <person name="Dead R."/>
            <person name="Young S."/>
            <person name="Zeng Q."/>
            <person name="Koehrsen M."/>
            <person name="Alvarado L."/>
            <person name="Berlin A."/>
            <person name="Chapman S.B."/>
            <person name="Chen Z."/>
            <person name="Freedman E."/>
            <person name="Gellesch M."/>
            <person name="Goldberg J."/>
            <person name="Griggs A."/>
            <person name="Gujja S."/>
            <person name="Heilman E.R."/>
            <person name="Heiman D."/>
            <person name="Hepburn T."/>
            <person name="Howarth C."/>
            <person name="Jen D."/>
            <person name="Larson L."/>
            <person name="Mehta T."/>
            <person name="Neiman D."/>
            <person name="Pearson M."/>
            <person name="Roberts A."/>
            <person name="Saif S."/>
            <person name="Shea T."/>
            <person name="Shenoy N."/>
            <person name="Sisk P."/>
            <person name="Stolte C."/>
            <person name="Sykes S."/>
            <person name="Walk T."/>
            <person name="White J."/>
            <person name="Yandava C."/>
            <person name="Haas B."/>
            <person name="Nusbaum C."/>
            <person name="Birren B."/>
        </authorList>
    </citation>
    <scope>NUCLEOTIDE SEQUENCE</scope>
    <source>
        <strain evidence="2">R3-111a-1</strain>
    </source>
</reference>
<gene>
    <name evidence="3" type="primary">20343987</name>
    <name evidence="2" type="ORF">GGTG_03529</name>
</gene>
<keyword evidence="4" id="KW-1185">Reference proteome</keyword>
<dbReference type="GeneID" id="20343987"/>
<evidence type="ECO:0000313" key="3">
    <source>
        <dbReference type="EnsemblFungi" id="EJT78428"/>
    </source>
</evidence>
<reference evidence="4" key="1">
    <citation type="submission" date="2010-07" db="EMBL/GenBank/DDBJ databases">
        <title>The genome sequence of Gaeumannomyces graminis var. tritici strain R3-111a-1.</title>
        <authorList>
            <consortium name="The Broad Institute Genome Sequencing Platform"/>
            <person name="Ma L.-J."/>
            <person name="Dead R."/>
            <person name="Young S."/>
            <person name="Zeng Q."/>
            <person name="Koehrsen M."/>
            <person name="Alvarado L."/>
            <person name="Berlin A."/>
            <person name="Chapman S.B."/>
            <person name="Chen Z."/>
            <person name="Freedman E."/>
            <person name="Gellesch M."/>
            <person name="Goldberg J."/>
            <person name="Griggs A."/>
            <person name="Gujja S."/>
            <person name="Heilman E.R."/>
            <person name="Heiman D."/>
            <person name="Hepburn T."/>
            <person name="Howarth C."/>
            <person name="Jen D."/>
            <person name="Larson L."/>
            <person name="Mehta T."/>
            <person name="Neiman D."/>
            <person name="Pearson M."/>
            <person name="Roberts A."/>
            <person name="Saif S."/>
            <person name="Shea T."/>
            <person name="Shenoy N."/>
            <person name="Sisk P."/>
            <person name="Stolte C."/>
            <person name="Sykes S."/>
            <person name="Walk T."/>
            <person name="White J."/>
            <person name="Yandava C."/>
            <person name="Haas B."/>
            <person name="Nusbaum C."/>
            <person name="Birren B."/>
        </authorList>
    </citation>
    <scope>NUCLEOTIDE SEQUENCE [LARGE SCALE GENOMIC DNA]</scope>
    <source>
        <strain evidence="4">R3-111a-1</strain>
    </source>
</reference>
<evidence type="ECO:0000256" key="1">
    <source>
        <dbReference type="SAM" id="MobiDB-lite"/>
    </source>
</evidence>
<feature type="region of interest" description="Disordered" evidence="1">
    <location>
        <begin position="12"/>
        <end position="34"/>
    </location>
</feature>
<evidence type="ECO:0000313" key="4">
    <source>
        <dbReference type="Proteomes" id="UP000006039"/>
    </source>
</evidence>
<feature type="region of interest" description="Disordered" evidence="1">
    <location>
        <begin position="49"/>
        <end position="77"/>
    </location>
</feature>
<accession>J3NQH2</accession>
<dbReference type="VEuPathDB" id="FungiDB:GGTG_03529"/>
<dbReference type="Proteomes" id="UP000006039">
    <property type="component" value="Unassembled WGS sequence"/>
</dbReference>
<sequence length="94" mass="9704">MSSYSPLVFRAAAGQRRDTKRAVAPSTLPTAETDKSLTRTTTLRLGDEHVPTAGGRAIGGKARYGGRDGKTSTAKGGWDGTVASARVKVGCPGQ</sequence>
<evidence type="ECO:0000313" key="2">
    <source>
        <dbReference type="EMBL" id="EJT78428.1"/>
    </source>
</evidence>
<dbReference type="HOGENOM" id="CLU_2386276_0_0_1"/>
<name>J3NQH2_GAET3</name>
<reference evidence="3" key="4">
    <citation type="journal article" date="2015" name="G3 (Bethesda)">
        <title>Genome sequences of three phytopathogenic species of the Magnaporthaceae family of fungi.</title>
        <authorList>
            <person name="Okagaki L.H."/>
            <person name="Nunes C.C."/>
            <person name="Sailsbery J."/>
            <person name="Clay B."/>
            <person name="Brown D."/>
            <person name="John T."/>
            <person name="Oh Y."/>
            <person name="Young N."/>
            <person name="Fitzgerald M."/>
            <person name="Haas B.J."/>
            <person name="Zeng Q."/>
            <person name="Young S."/>
            <person name="Adiconis X."/>
            <person name="Fan L."/>
            <person name="Levin J.Z."/>
            <person name="Mitchell T.K."/>
            <person name="Okubara P.A."/>
            <person name="Farman M.L."/>
            <person name="Kohn L.M."/>
            <person name="Birren B."/>
            <person name="Ma L.-J."/>
            <person name="Dean R.A."/>
        </authorList>
    </citation>
    <scope>NUCLEOTIDE SEQUENCE</scope>
    <source>
        <strain evidence="3">R3-111a-1</strain>
    </source>
</reference>
<reference evidence="2" key="3">
    <citation type="submission" date="2010-09" db="EMBL/GenBank/DDBJ databases">
        <title>Annotation of Gaeumannomyces graminis var. tritici R3-111a-1.</title>
        <authorList>
            <consortium name="The Broad Institute Genome Sequencing Platform"/>
            <person name="Ma L.-J."/>
            <person name="Dead R."/>
            <person name="Young S.K."/>
            <person name="Zeng Q."/>
            <person name="Gargeya S."/>
            <person name="Fitzgerald M."/>
            <person name="Haas B."/>
            <person name="Abouelleil A."/>
            <person name="Alvarado L."/>
            <person name="Arachchi H.M."/>
            <person name="Berlin A."/>
            <person name="Brown A."/>
            <person name="Chapman S.B."/>
            <person name="Chen Z."/>
            <person name="Dunbar C."/>
            <person name="Freedman E."/>
            <person name="Gearin G."/>
            <person name="Gellesch M."/>
            <person name="Goldberg J."/>
            <person name="Griggs A."/>
            <person name="Gujja S."/>
            <person name="Heiman D."/>
            <person name="Howarth C."/>
            <person name="Larson L."/>
            <person name="Lui A."/>
            <person name="MacDonald P.J.P."/>
            <person name="Mehta T."/>
            <person name="Montmayeur A."/>
            <person name="Murphy C."/>
            <person name="Neiman D."/>
            <person name="Pearson M."/>
            <person name="Priest M."/>
            <person name="Roberts A."/>
            <person name="Saif S."/>
            <person name="Shea T."/>
            <person name="Shenoy N."/>
            <person name="Sisk P."/>
            <person name="Stolte C."/>
            <person name="Sykes S."/>
            <person name="Yandava C."/>
            <person name="Wortman J."/>
            <person name="Nusbaum C."/>
            <person name="Birren B."/>
        </authorList>
    </citation>
    <scope>NUCLEOTIDE SEQUENCE</scope>
    <source>
        <strain evidence="2">R3-111a-1</strain>
    </source>
</reference>
<dbReference type="EMBL" id="GL385396">
    <property type="protein sequence ID" value="EJT78428.1"/>
    <property type="molecule type" value="Genomic_DNA"/>
</dbReference>
<protein>
    <submittedName>
        <fullName evidence="2 3">Uncharacterized protein</fullName>
    </submittedName>
</protein>
<dbReference type="AlphaFoldDB" id="J3NQH2"/>
<organism evidence="2">
    <name type="scientific">Gaeumannomyces tritici (strain R3-111a-1)</name>
    <name type="common">Wheat and barley take-all root rot fungus</name>
    <name type="synonym">Gaeumannomyces graminis var. tritici</name>
    <dbReference type="NCBI Taxonomy" id="644352"/>
    <lineage>
        <taxon>Eukaryota</taxon>
        <taxon>Fungi</taxon>
        <taxon>Dikarya</taxon>
        <taxon>Ascomycota</taxon>
        <taxon>Pezizomycotina</taxon>
        <taxon>Sordariomycetes</taxon>
        <taxon>Sordariomycetidae</taxon>
        <taxon>Magnaporthales</taxon>
        <taxon>Magnaporthaceae</taxon>
        <taxon>Gaeumannomyces</taxon>
    </lineage>
</organism>
<proteinExistence type="predicted"/>
<dbReference type="RefSeq" id="XP_009219573.1">
    <property type="nucleotide sequence ID" value="XM_009221309.1"/>
</dbReference>
<reference evidence="3" key="5">
    <citation type="submission" date="2018-04" db="UniProtKB">
        <authorList>
            <consortium name="EnsemblFungi"/>
        </authorList>
    </citation>
    <scope>IDENTIFICATION</scope>
    <source>
        <strain evidence="3">R3-111a-1</strain>
    </source>
</reference>